<reference evidence="5 6" key="1">
    <citation type="journal article" date="2014" name="PLoS ONE">
        <title>Global Analysis of Gene Expression Profiles in Physic Nut (Jatropha curcas L.) Seedlings Exposed to Salt Stress.</title>
        <authorList>
            <person name="Zhang L."/>
            <person name="Zhang C."/>
            <person name="Wu P."/>
            <person name="Chen Y."/>
            <person name="Li M."/>
            <person name="Jiang H."/>
            <person name="Wu G."/>
        </authorList>
    </citation>
    <scope>NUCLEOTIDE SEQUENCE [LARGE SCALE GENOMIC DNA]</scope>
    <source>
        <strain evidence="6">cv. GZQX0401</strain>
        <tissue evidence="5">Young leaves</tissue>
    </source>
</reference>
<evidence type="ECO:0000259" key="4">
    <source>
        <dbReference type="Pfam" id="PF04043"/>
    </source>
</evidence>
<keyword evidence="6" id="KW-1185">Reference proteome</keyword>
<evidence type="ECO:0000313" key="5">
    <source>
        <dbReference type="EMBL" id="KDP43229.1"/>
    </source>
</evidence>
<dbReference type="PANTHER" id="PTHR36710">
    <property type="entry name" value="PECTINESTERASE INHIBITOR-LIKE"/>
    <property type="match status" value="1"/>
</dbReference>
<dbReference type="SUPFAM" id="SSF101148">
    <property type="entry name" value="Plant invertase/pectin methylesterase inhibitor"/>
    <property type="match status" value="1"/>
</dbReference>
<evidence type="ECO:0000313" key="6">
    <source>
        <dbReference type="Proteomes" id="UP000027138"/>
    </source>
</evidence>
<keyword evidence="2" id="KW-1015">Disulfide bond</keyword>
<dbReference type="Pfam" id="PF04043">
    <property type="entry name" value="PMEI"/>
    <property type="match status" value="1"/>
</dbReference>
<proteinExistence type="inferred from homology"/>
<dbReference type="InterPro" id="IPR006501">
    <property type="entry name" value="Pectinesterase_inhib_dom"/>
</dbReference>
<dbReference type="Proteomes" id="UP000027138">
    <property type="component" value="Unassembled WGS sequence"/>
</dbReference>
<accession>A0A067LGG2</accession>
<feature type="domain" description="Pectinesterase inhibitor" evidence="4">
    <location>
        <begin position="12"/>
        <end position="92"/>
    </location>
</feature>
<evidence type="ECO:0000256" key="2">
    <source>
        <dbReference type="ARBA" id="ARBA00023157"/>
    </source>
</evidence>
<gene>
    <name evidence="5" type="ORF">JCGZ_22781</name>
</gene>
<dbReference type="AlphaFoldDB" id="A0A067LGG2"/>
<name>A0A067LGG2_JATCU</name>
<evidence type="ECO:0000256" key="3">
    <source>
        <dbReference type="ARBA" id="ARBA00038471"/>
    </source>
</evidence>
<sequence length="97" mass="10610">MQHVLGNQTLDPAIQQALSHCADQYSNASQELENSITALSTDNRHTVFTWVNAAITNIESCEGKLKESGSPDSIMLARNAMFLFLCDNALAINKILT</sequence>
<dbReference type="OrthoDB" id="841681at2759"/>
<comment type="similarity">
    <text evidence="3">Belongs to the PMEI family.</text>
</comment>
<keyword evidence="1" id="KW-0732">Signal</keyword>
<dbReference type="PANTHER" id="PTHR36710:SF18">
    <property type="entry name" value="PECTINESTERASE INHIBITOR 5-RELATED"/>
    <property type="match status" value="1"/>
</dbReference>
<protein>
    <recommendedName>
        <fullName evidence="4">Pectinesterase inhibitor domain-containing protein</fullName>
    </recommendedName>
</protein>
<dbReference type="STRING" id="180498.A0A067LGG2"/>
<dbReference type="InterPro" id="IPR035513">
    <property type="entry name" value="Invertase/methylesterase_inhib"/>
</dbReference>
<evidence type="ECO:0000256" key="1">
    <source>
        <dbReference type="ARBA" id="ARBA00022729"/>
    </source>
</evidence>
<dbReference type="InterPro" id="IPR052421">
    <property type="entry name" value="PCW_Enzyme_Inhibitor"/>
</dbReference>
<organism evidence="5 6">
    <name type="scientific">Jatropha curcas</name>
    <name type="common">Barbados nut</name>
    <dbReference type="NCBI Taxonomy" id="180498"/>
    <lineage>
        <taxon>Eukaryota</taxon>
        <taxon>Viridiplantae</taxon>
        <taxon>Streptophyta</taxon>
        <taxon>Embryophyta</taxon>
        <taxon>Tracheophyta</taxon>
        <taxon>Spermatophyta</taxon>
        <taxon>Magnoliopsida</taxon>
        <taxon>eudicotyledons</taxon>
        <taxon>Gunneridae</taxon>
        <taxon>Pentapetalae</taxon>
        <taxon>rosids</taxon>
        <taxon>fabids</taxon>
        <taxon>Malpighiales</taxon>
        <taxon>Euphorbiaceae</taxon>
        <taxon>Crotonoideae</taxon>
        <taxon>Jatropheae</taxon>
        <taxon>Jatropha</taxon>
    </lineage>
</organism>
<dbReference type="EMBL" id="KK914277">
    <property type="protein sequence ID" value="KDP43229.1"/>
    <property type="molecule type" value="Genomic_DNA"/>
</dbReference>
<dbReference type="Gene3D" id="1.20.140.40">
    <property type="entry name" value="Invertase/pectin methylesterase inhibitor family protein"/>
    <property type="match status" value="1"/>
</dbReference>
<dbReference type="NCBIfam" id="TIGR01614">
    <property type="entry name" value="PME_inhib"/>
    <property type="match status" value="1"/>
</dbReference>
<dbReference type="GO" id="GO:0004857">
    <property type="term" value="F:enzyme inhibitor activity"/>
    <property type="evidence" value="ECO:0007669"/>
    <property type="project" value="InterPro"/>
</dbReference>